<evidence type="ECO:0000313" key="15">
    <source>
        <dbReference type="Proteomes" id="UP000466794"/>
    </source>
</evidence>
<feature type="domain" description="Plastocyanin-like" evidence="12">
    <location>
        <begin position="409"/>
        <end position="516"/>
    </location>
</feature>
<evidence type="ECO:0000256" key="9">
    <source>
        <dbReference type="ARBA" id="ARBA00048092"/>
    </source>
</evidence>
<evidence type="ECO:0000256" key="3">
    <source>
        <dbReference type="ARBA" id="ARBA00022723"/>
    </source>
</evidence>
<evidence type="ECO:0000259" key="11">
    <source>
        <dbReference type="Pfam" id="PF00394"/>
    </source>
</evidence>
<dbReference type="GO" id="GO:0016491">
    <property type="term" value="F:oxidoreductase activity"/>
    <property type="evidence" value="ECO:0007669"/>
    <property type="project" value="UniProtKB-KW"/>
</dbReference>
<accession>A0A7K1UU17</accession>
<dbReference type="InterPro" id="IPR002355">
    <property type="entry name" value="Cu_oxidase_Cu_BS"/>
</dbReference>
<protein>
    <recommendedName>
        <fullName evidence="6">Multicopper oxidase CueO</fullName>
        <ecNumber evidence="5">1.16.3.4</ecNumber>
    </recommendedName>
    <alternativeName>
        <fullName evidence="7">Copper efflux oxidase</fullName>
    </alternativeName>
    <alternativeName>
        <fullName evidence="8">Cuprous oxidase</fullName>
    </alternativeName>
</protein>
<evidence type="ECO:0000256" key="2">
    <source>
        <dbReference type="ARBA" id="ARBA00011245"/>
    </source>
</evidence>
<evidence type="ECO:0000256" key="1">
    <source>
        <dbReference type="ARBA" id="ARBA00010609"/>
    </source>
</evidence>
<evidence type="ECO:0000256" key="10">
    <source>
        <dbReference type="SAM" id="SignalP"/>
    </source>
</evidence>
<dbReference type="Pfam" id="PF07732">
    <property type="entry name" value="Cu-oxidase_3"/>
    <property type="match status" value="1"/>
</dbReference>
<feature type="chain" id="PRO_5029890698" description="Multicopper oxidase CueO" evidence="10">
    <location>
        <begin position="22"/>
        <end position="521"/>
    </location>
</feature>
<proteinExistence type="inferred from homology"/>
<dbReference type="InterPro" id="IPR011706">
    <property type="entry name" value="Cu-oxidase_C"/>
</dbReference>
<dbReference type="SUPFAM" id="SSF49503">
    <property type="entry name" value="Cupredoxins"/>
    <property type="match status" value="3"/>
</dbReference>
<dbReference type="PROSITE" id="PS00080">
    <property type="entry name" value="MULTICOPPER_OXIDASE2"/>
    <property type="match status" value="1"/>
</dbReference>
<evidence type="ECO:0000256" key="7">
    <source>
        <dbReference type="ARBA" id="ARBA00042896"/>
    </source>
</evidence>
<evidence type="ECO:0000259" key="12">
    <source>
        <dbReference type="Pfam" id="PF07731"/>
    </source>
</evidence>
<feature type="signal peptide" evidence="10">
    <location>
        <begin position="1"/>
        <end position="21"/>
    </location>
</feature>
<dbReference type="Pfam" id="PF07731">
    <property type="entry name" value="Cu-oxidase_2"/>
    <property type="match status" value="1"/>
</dbReference>
<dbReference type="PANTHER" id="PTHR48267:SF1">
    <property type="entry name" value="BILIRUBIN OXIDASE"/>
    <property type="match status" value="1"/>
</dbReference>
<evidence type="ECO:0000256" key="5">
    <source>
        <dbReference type="ARBA" id="ARBA00038978"/>
    </source>
</evidence>
<dbReference type="PROSITE" id="PS51318">
    <property type="entry name" value="TAT"/>
    <property type="match status" value="1"/>
</dbReference>
<keyword evidence="10" id="KW-0732">Signal</keyword>
<feature type="domain" description="Plastocyanin-like" evidence="13">
    <location>
        <begin position="75"/>
        <end position="135"/>
    </location>
</feature>
<reference evidence="14 15" key="1">
    <citation type="submission" date="2019-12" db="EMBL/GenBank/DDBJ databases">
        <title>Nocardia sp. nov. ET3-3 isolated from soil.</title>
        <authorList>
            <person name="Kanchanasin P."/>
            <person name="Tanasupawat S."/>
            <person name="Yuki M."/>
            <person name="Kudo T."/>
        </authorList>
    </citation>
    <scope>NUCLEOTIDE SEQUENCE [LARGE SCALE GENOMIC DNA]</scope>
    <source>
        <strain evidence="14 15">ET3-3</strain>
    </source>
</reference>
<name>A0A7K1UU17_9NOCA</name>
<organism evidence="14 15">
    <name type="scientific">Nocardia terrae</name>
    <dbReference type="NCBI Taxonomy" id="2675851"/>
    <lineage>
        <taxon>Bacteria</taxon>
        <taxon>Bacillati</taxon>
        <taxon>Actinomycetota</taxon>
        <taxon>Actinomycetes</taxon>
        <taxon>Mycobacteriales</taxon>
        <taxon>Nocardiaceae</taxon>
        <taxon>Nocardia</taxon>
    </lineage>
</organism>
<dbReference type="PANTHER" id="PTHR48267">
    <property type="entry name" value="CUPREDOXIN SUPERFAMILY PROTEIN"/>
    <property type="match status" value="1"/>
</dbReference>
<comment type="subunit">
    <text evidence="2">Monomer.</text>
</comment>
<dbReference type="EC" id="1.16.3.4" evidence="5"/>
<dbReference type="Gene3D" id="2.60.40.420">
    <property type="entry name" value="Cupredoxins - blue copper proteins"/>
    <property type="match status" value="4"/>
</dbReference>
<evidence type="ECO:0000256" key="6">
    <source>
        <dbReference type="ARBA" id="ARBA00041027"/>
    </source>
</evidence>
<dbReference type="EMBL" id="WRPP01000002">
    <property type="protein sequence ID" value="MVU77852.1"/>
    <property type="molecule type" value="Genomic_DNA"/>
</dbReference>
<comment type="caution">
    <text evidence="14">The sequence shown here is derived from an EMBL/GenBank/DDBJ whole genome shotgun (WGS) entry which is preliminary data.</text>
</comment>
<evidence type="ECO:0000313" key="14">
    <source>
        <dbReference type="EMBL" id="MVU77852.1"/>
    </source>
</evidence>
<keyword evidence="3" id="KW-0479">Metal-binding</keyword>
<dbReference type="InterPro" id="IPR008972">
    <property type="entry name" value="Cupredoxin"/>
</dbReference>
<comment type="catalytic activity">
    <reaction evidence="9">
        <text>4 Cu(+) + O2 + 4 H(+) = 4 Cu(2+) + 2 H2O</text>
        <dbReference type="Rhea" id="RHEA:30083"/>
        <dbReference type="ChEBI" id="CHEBI:15377"/>
        <dbReference type="ChEBI" id="CHEBI:15378"/>
        <dbReference type="ChEBI" id="CHEBI:15379"/>
        <dbReference type="ChEBI" id="CHEBI:29036"/>
        <dbReference type="ChEBI" id="CHEBI:49552"/>
        <dbReference type="EC" id="1.16.3.4"/>
    </reaction>
    <physiologicalReaction direction="left-to-right" evidence="9">
        <dbReference type="Rhea" id="RHEA:30084"/>
    </physiologicalReaction>
</comment>
<dbReference type="Proteomes" id="UP000466794">
    <property type="component" value="Unassembled WGS sequence"/>
</dbReference>
<evidence type="ECO:0000256" key="4">
    <source>
        <dbReference type="ARBA" id="ARBA00023002"/>
    </source>
</evidence>
<dbReference type="GO" id="GO:0005507">
    <property type="term" value="F:copper ion binding"/>
    <property type="evidence" value="ECO:0007669"/>
    <property type="project" value="InterPro"/>
</dbReference>
<sequence>MSRRAMLRTVAALGVAGAAGAWQLSVDSPADRLHLTSAARLPEPFTLPLAVPPVLAPERRDDATDYYRIVQRVANASVLPGYSTPIWGYNGIFPGPTVVSNRARRTVVTHRNELPVPAVVHLHGGHVPEESDGYPTDLLYPVGGGMDAMGDTMGRPDPSAHTTIGERDYTYPGGQPAATLWYHDHRMDFTGPSVWRGLAGFHLVTDDAEQRLGLPSGVRDIPIMLADRAFDARGGFVYPALDPTSTHTPGVSGKFGRGVLGDVVLVNGVPWPAHRVDTARYRLRLLNASNARVYRLRFDRRGGSLPIVQIGSDGGLLARPQELTELTIAPGERYDVVADFSGCAVGEQVTVYNDLGAGTTTRVMRFEVAQQVTDTAVVPDRLTEFETLERRTAVATRRFAFRQGDAGGMRGWVINGHAYDPVTPIARPRLGEVEIWQVSTDLDHPIHLHLNQFQVLSRNGRAPLAADGGWKDTLYLTATGMAEIAVRFTDHAGRFVMHCHNLEHEDMAMMATFTTTAGIGA</sequence>
<dbReference type="Pfam" id="PF00394">
    <property type="entry name" value="Cu-oxidase"/>
    <property type="match status" value="1"/>
</dbReference>
<evidence type="ECO:0000256" key="8">
    <source>
        <dbReference type="ARBA" id="ARBA00043090"/>
    </source>
</evidence>
<feature type="domain" description="Plastocyanin-like" evidence="11">
    <location>
        <begin position="279"/>
        <end position="341"/>
    </location>
</feature>
<dbReference type="InterPro" id="IPR001117">
    <property type="entry name" value="Cu-oxidase_2nd"/>
</dbReference>
<evidence type="ECO:0000259" key="13">
    <source>
        <dbReference type="Pfam" id="PF07732"/>
    </source>
</evidence>
<keyword evidence="4" id="KW-0560">Oxidoreductase</keyword>
<dbReference type="InterPro" id="IPR011707">
    <property type="entry name" value="Cu-oxidase-like_N"/>
</dbReference>
<comment type="similarity">
    <text evidence="1">Belongs to the multicopper oxidase family.</text>
</comment>
<dbReference type="InterPro" id="IPR006311">
    <property type="entry name" value="TAT_signal"/>
</dbReference>
<dbReference type="InterPro" id="IPR045087">
    <property type="entry name" value="Cu-oxidase_fam"/>
</dbReference>
<keyword evidence="15" id="KW-1185">Reference proteome</keyword>
<gene>
    <name evidence="14" type="ORF">GPX89_11420</name>
</gene>
<dbReference type="AlphaFoldDB" id="A0A7K1UU17"/>